<gene>
    <name evidence="2" type="ORF">EA71_00814</name>
</gene>
<feature type="domain" description="Gfo/Idh/MocA-like oxidoreductase N-terminal" evidence="1">
    <location>
        <begin position="2"/>
        <end position="118"/>
    </location>
</feature>
<dbReference type="SUPFAM" id="SSF51735">
    <property type="entry name" value="NAD(P)-binding Rossmann-fold domains"/>
    <property type="match status" value="1"/>
</dbReference>
<dbReference type="RefSeq" id="WP_113845386.1">
    <property type="nucleotide sequence ID" value="NZ_CAXUDG010000019.1"/>
</dbReference>
<reference evidence="2 3" key="1">
    <citation type="submission" date="2015-06" db="EMBL/GenBank/DDBJ databases">
        <title>The Genome Sequence of Enterococcus durans 4EA1.</title>
        <authorList>
            <consortium name="The Broad Institute Genomics Platform"/>
            <consortium name="The Broad Institute Genome Sequencing Center for Infectious Disease"/>
            <person name="Earl A.M."/>
            <person name="Van Tyne D."/>
            <person name="Lebreton F."/>
            <person name="Saavedra J.T."/>
            <person name="Gilmore M.S."/>
            <person name="Manson Mcguire A."/>
            <person name="Clock S."/>
            <person name="Crupain M."/>
            <person name="Rangan U."/>
            <person name="Young S."/>
            <person name="Abouelleil A."/>
            <person name="Cao P."/>
            <person name="Chapman S.B."/>
            <person name="Griggs A."/>
            <person name="Priest M."/>
            <person name="Shea T."/>
            <person name="Wortman J."/>
            <person name="Nusbaum C."/>
            <person name="Birren B."/>
        </authorList>
    </citation>
    <scope>NUCLEOTIDE SEQUENCE [LARGE SCALE GENOMIC DNA]</scope>
    <source>
        <strain evidence="2 3">4EA1</strain>
    </source>
</reference>
<dbReference type="Gene3D" id="3.40.50.720">
    <property type="entry name" value="NAD(P)-binding Rossmann-like Domain"/>
    <property type="match status" value="1"/>
</dbReference>
<evidence type="ECO:0000259" key="1">
    <source>
        <dbReference type="Pfam" id="PF01408"/>
    </source>
</evidence>
<dbReference type="Gene3D" id="3.30.360.10">
    <property type="entry name" value="Dihydrodipicolinate Reductase, domain 2"/>
    <property type="match status" value="1"/>
</dbReference>
<dbReference type="PANTHER" id="PTHR43054:SF1">
    <property type="entry name" value="SCYLLO-INOSITOL 2-DEHYDROGENASE (NADP(+)) IOLU"/>
    <property type="match status" value="1"/>
</dbReference>
<proteinExistence type="predicted"/>
<accession>A0A367CC65</accession>
<dbReference type="AlphaFoldDB" id="A0A367CC65"/>
<dbReference type="InterPro" id="IPR036291">
    <property type="entry name" value="NAD(P)-bd_dom_sf"/>
</dbReference>
<protein>
    <submittedName>
        <fullName evidence="2">Oxidoreductase NAD-binding Rossmann fold protein</fullName>
    </submittedName>
</protein>
<dbReference type="Pfam" id="PF01408">
    <property type="entry name" value="GFO_IDH_MocA"/>
    <property type="match status" value="1"/>
</dbReference>
<dbReference type="GO" id="GO:0000166">
    <property type="term" value="F:nucleotide binding"/>
    <property type="evidence" value="ECO:0007669"/>
    <property type="project" value="InterPro"/>
</dbReference>
<dbReference type="PANTHER" id="PTHR43054">
    <property type="match status" value="1"/>
</dbReference>
<dbReference type="Proteomes" id="UP000252797">
    <property type="component" value="Unassembled WGS sequence"/>
</dbReference>
<comment type="caution">
    <text evidence="2">The sequence shown here is derived from an EMBL/GenBank/DDBJ whole genome shotgun (WGS) entry which is preliminary data.</text>
</comment>
<evidence type="ECO:0000313" key="3">
    <source>
        <dbReference type="Proteomes" id="UP000252797"/>
    </source>
</evidence>
<organism evidence="2 3">
    <name type="scientific">Enterococcus durans</name>
    <dbReference type="NCBI Taxonomy" id="53345"/>
    <lineage>
        <taxon>Bacteria</taxon>
        <taxon>Bacillati</taxon>
        <taxon>Bacillota</taxon>
        <taxon>Bacilli</taxon>
        <taxon>Lactobacillales</taxon>
        <taxon>Enterococcaceae</taxon>
        <taxon>Enterococcus</taxon>
    </lineage>
</organism>
<dbReference type="EMBL" id="LEPB01000004">
    <property type="protein sequence ID" value="RCA10084.1"/>
    <property type="molecule type" value="Genomic_DNA"/>
</dbReference>
<dbReference type="STRING" id="53345.LIU_05305"/>
<sequence>MINLGIIGTNWITHQFVQAALGTGEYELTAVYSRHLEKAQAFGSKYEGDIEYATDLTTFFQLEHLDTVYIASPNSLHFQQAKQGILAGKNVIVEKPAFSMPKEMDEIIHLANEKKVFFFEAARNIHESGFKKITDYLPLKDEILGANFSYMKYSSRYDQVLDGEVPNIFSTRFSGGAMMDLGVYLVYAAVAWFGMPTEVHYFPRKISTGVDGLGWGILRYESFDVSIQPGKIGDSYLPSEIYFDSGTLVMNGVNAIETAEFHDRQHQDITTLEIKTAENPMADEAKDFANVIKHPTDPTWGLLYEEWIELARSVNQVVYDLRKNGGIKFDADNEEDF</sequence>
<evidence type="ECO:0000313" key="2">
    <source>
        <dbReference type="EMBL" id="RCA10084.1"/>
    </source>
</evidence>
<name>A0A367CC65_9ENTE</name>
<dbReference type="InterPro" id="IPR000683">
    <property type="entry name" value="Gfo/Idh/MocA-like_OxRdtase_N"/>
</dbReference>
<dbReference type="SUPFAM" id="SSF55347">
    <property type="entry name" value="Glyceraldehyde-3-phosphate dehydrogenase-like, C-terminal domain"/>
    <property type="match status" value="1"/>
</dbReference>